<organism evidence="1 2">
    <name type="scientific">Dreissena polymorpha</name>
    <name type="common">Zebra mussel</name>
    <name type="synonym">Mytilus polymorpha</name>
    <dbReference type="NCBI Taxonomy" id="45954"/>
    <lineage>
        <taxon>Eukaryota</taxon>
        <taxon>Metazoa</taxon>
        <taxon>Spiralia</taxon>
        <taxon>Lophotrochozoa</taxon>
        <taxon>Mollusca</taxon>
        <taxon>Bivalvia</taxon>
        <taxon>Autobranchia</taxon>
        <taxon>Heteroconchia</taxon>
        <taxon>Euheterodonta</taxon>
        <taxon>Imparidentia</taxon>
        <taxon>Neoheterodontei</taxon>
        <taxon>Myida</taxon>
        <taxon>Dreissenoidea</taxon>
        <taxon>Dreissenidae</taxon>
        <taxon>Dreissena</taxon>
    </lineage>
</organism>
<name>A0A9D4S3D7_DREPO</name>
<protein>
    <submittedName>
        <fullName evidence="1">Uncharacterized protein</fullName>
    </submittedName>
</protein>
<dbReference type="AlphaFoldDB" id="A0A9D4S3D7"/>
<sequence length="162" mass="17924">MSYISNAVSSQYYYSESCIGYILLPMLVISNAVSSHMPYQASTTSESYTGYILLPTPGCSYISNAVSSSGTLLASHSGNAVPSQYYTSDNAVSSQYYTSESYTGISYYPMLRVIYRIYPTTPCSYLVNAVSSQYYTSVHIPDISYYPHARILSNAVSSQYLY</sequence>
<evidence type="ECO:0000313" key="1">
    <source>
        <dbReference type="EMBL" id="KAH3890281.1"/>
    </source>
</evidence>
<proteinExistence type="predicted"/>
<keyword evidence="2" id="KW-1185">Reference proteome</keyword>
<dbReference type="EMBL" id="JAIWYP010000001">
    <property type="protein sequence ID" value="KAH3890281.1"/>
    <property type="molecule type" value="Genomic_DNA"/>
</dbReference>
<gene>
    <name evidence="1" type="ORF">DPMN_014357</name>
</gene>
<reference evidence="1" key="1">
    <citation type="journal article" date="2019" name="bioRxiv">
        <title>The Genome of the Zebra Mussel, Dreissena polymorpha: A Resource for Invasive Species Research.</title>
        <authorList>
            <person name="McCartney M.A."/>
            <person name="Auch B."/>
            <person name="Kono T."/>
            <person name="Mallez S."/>
            <person name="Zhang Y."/>
            <person name="Obille A."/>
            <person name="Becker A."/>
            <person name="Abrahante J.E."/>
            <person name="Garbe J."/>
            <person name="Badalamenti J.P."/>
            <person name="Herman A."/>
            <person name="Mangelson H."/>
            <person name="Liachko I."/>
            <person name="Sullivan S."/>
            <person name="Sone E.D."/>
            <person name="Koren S."/>
            <person name="Silverstein K.A.T."/>
            <person name="Beckman K.B."/>
            <person name="Gohl D.M."/>
        </authorList>
    </citation>
    <scope>NUCLEOTIDE SEQUENCE</scope>
    <source>
        <strain evidence="1">Duluth1</strain>
        <tissue evidence="1">Whole animal</tissue>
    </source>
</reference>
<comment type="caution">
    <text evidence="1">The sequence shown here is derived from an EMBL/GenBank/DDBJ whole genome shotgun (WGS) entry which is preliminary data.</text>
</comment>
<reference evidence="1" key="2">
    <citation type="submission" date="2020-11" db="EMBL/GenBank/DDBJ databases">
        <authorList>
            <person name="McCartney M.A."/>
            <person name="Auch B."/>
            <person name="Kono T."/>
            <person name="Mallez S."/>
            <person name="Becker A."/>
            <person name="Gohl D.M."/>
            <person name="Silverstein K.A.T."/>
            <person name="Koren S."/>
            <person name="Bechman K.B."/>
            <person name="Herman A."/>
            <person name="Abrahante J.E."/>
            <person name="Garbe J."/>
        </authorList>
    </citation>
    <scope>NUCLEOTIDE SEQUENCE</scope>
    <source>
        <strain evidence="1">Duluth1</strain>
        <tissue evidence="1">Whole animal</tissue>
    </source>
</reference>
<evidence type="ECO:0000313" key="2">
    <source>
        <dbReference type="Proteomes" id="UP000828390"/>
    </source>
</evidence>
<accession>A0A9D4S3D7</accession>
<dbReference type="Proteomes" id="UP000828390">
    <property type="component" value="Unassembled WGS sequence"/>
</dbReference>